<dbReference type="Pfam" id="PF00250">
    <property type="entry name" value="Forkhead"/>
    <property type="match status" value="1"/>
</dbReference>
<sequence length="529" mass="58480">MDHHSFLYHHPLAQMPTDQREYEQHRVLVQTELSGAQGFFQVTASDSGPQPYHPGPPVQNWPAFRSNLAPQALMPLHTGFSNPWGAKLHPYDFGTSSVTRAMVPDETCLASLYTASHANINMPPTVTSSSNIHHQNSQANMPSTIALSSNFPQQSSHAPRGDDHDDLMIQQTTPATSSFLSQERFNHSASHPGIPTSERSRRWMHATPQSPPISVSSTQSPRHPHSLVSMSPAPTVSGAEGSSPRISIEDASDQEQNGEPPYSRLIWDALMSTEDKMLPLQGIYQWFEKNTTKAGNEESKGWQNSIRHNLSMNAGFEPVKVEASGKKAMNYWRLTEEAIRNGGVQSTTRYRKMSGKKAMSSDPPDPRRQRPGAKGGKKCAGVKRHAVDYEDGEPSHPRSVLHQRNVRPNRSPPFNPQSQIQVQAQPQPQPQPPNLMNTDIHHLQHYSIPYSPTPSIGLPQYDVPHMPNALPELQPSGLPPMPRHNWQHFDLSSVIGTTNSSPNDNMVFCDTAEGAPDCAAFVGPWVGLV</sequence>
<dbReference type="GeneID" id="81603882"/>
<feature type="region of interest" description="Disordered" evidence="7">
    <location>
        <begin position="148"/>
        <end position="167"/>
    </location>
</feature>
<dbReference type="Gene3D" id="1.10.10.10">
    <property type="entry name" value="Winged helix-like DNA-binding domain superfamily/Winged helix DNA-binding domain"/>
    <property type="match status" value="1"/>
</dbReference>
<evidence type="ECO:0000313" key="10">
    <source>
        <dbReference type="Proteomes" id="UP001213681"/>
    </source>
</evidence>
<dbReference type="RefSeq" id="XP_056762488.1">
    <property type="nucleotide sequence ID" value="XM_056913639.1"/>
</dbReference>
<gene>
    <name evidence="9" type="ORF">N7458_010257</name>
</gene>
<evidence type="ECO:0000256" key="4">
    <source>
        <dbReference type="ARBA" id="ARBA00023163"/>
    </source>
</evidence>
<feature type="compositionally biased region" description="Basic residues" evidence="7">
    <location>
        <begin position="369"/>
        <end position="384"/>
    </location>
</feature>
<keyword evidence="3 6" id="KW-0238">DNA-binding</keyword>
<evidence type="ECO:0000256" key="7">
    <source>
        <dbReference type="SAM" id="MobiDB-lite"/>
    </source>
</evidence>
<feature type="compositionally biased region" description="Polar residues" evidence="7">
    <location>
        <begin position="148"/>
        <end position="157"/>
    </location>
</feature>
<evidence type="ECO:0000256" key="6">
    <source>
        <dbReference type="PROSITE-ProRule" id="PRU00089"/>
    </source>
</evidence>
<dbReference type="GO" id="GO:0000978">
    <property type="term" value="F:RNA polymerase II cis-regulatory region sequence-specific DNA binding"/>
    <property type="evidence" value="ECO:0007669"/>
    <property type="project" value="TreeGrafter"/>
</dbReference>
<feature type="compositionally biased region" description="Polar residues" evidence="7">
    <location>
        <begin position="212"/>
        <end position="221"/>
    </location>
</feature>
<dbReference type="GO" id="GO:0005634">
    <property type="term" value="C:nucleus"/>
    <property type="evidence" value="ECO:0007669"/>
    <property type="project" value="UniProtKB-SubCell"/>
</dbReference>
<dbReference type="EMBL" id="JAPVEA010000008">
    <property type="protein sequence ID" value="KAJ5439259.1"/>
    <property type="molecule type" value="Genomic_DNA"/>
</dbReference>
<comment type="subcellular location">
    <subcellularLocation>
        <location evidence="1 6">Nucleus</location>
    </subcellularLocation>
</comment>
<proteinExistence type="predicted"/>
<feature type="compositionally biased region" description="Basic and acidic residues" evidence="7">
    <location>
        <begin position="385"/>
        <end position="396"/>
    </location>
</feature>
<dbReference type="SUPFAM" id="SSF46785">
    <property type="entry name" value="Winged helix' DNA-binding domain"/>
    <property type="match status" value="1"/>
</dbReference>
<evidence type="ECO:0000256" key="1">
    <source>
        <dbReference type="ARBA" id="ARBA00004123"/>
    </source>
</evidence>
<dbReference type="InterPro" id="IPR036390">
    <property type="entry name" value="WH_DNA-bd_sf"/>
</dbReference>
<keyword evidence="10" id="KW-1185">Reference proteome</keyword>
<evidence type="ECO:0000256" key="3">
    <source>
        <dbReference type="ARBA" id="ARBA00023125"/>
    </source>
</evidence>
<evidence type="ECO:0000256" key="2">
    <source>
        <dbReference type="ARBA" id="ARBA00023015"/>
    </source>
</evidence>
<feature type="DNA-binding region" description="Fork-head" evidence="6">
    <location>
        <begin position="262"/>
        <end position="353"/>
    </location>
</feature>
<evidence type="ECO:0000256" key="5">
    <source>
        <dbReference type="ARBA" id="ARBA00023242"/>
    </source>
</evidence>
<feature type="compositionally biased region" description="Polar residues" evidence="7">
    <location>
        <begin position="180"/>
        <end position="189"/>
    </location>
</feature>
<dbReference type="PANTHER" id="PTHR45881">
    <property type="entry name" value="CHECKPOINT SUPPRESSOR 1-LIKE, ISOFORM A-RELATED"/>
    <property type="match status" value="1"/>
</dbReference>
<comment type="caution">
    <text evidence="9">The sequence shown here is derived from an EMBL/GenBank/DDBJ whole genome shotgun (WGS) entry which is preliminary data.</text>
</comment>
<protein>
    <recommendedName>
        <fullName evidence="8">Fork-head domain-containing protein</fullName>
    </recommendedName>
</protein>
<dbReference type="InterPro" id="IPR030456">
    <property type="entry name" value="TF_fork_head_CS_2"/>
</dbReference>
<reference evidence="9" key="1">
    <citation type="submission" date="2022-12" db="EMBL/GenBank/DDBJ databases">
        <authorList>
            <person name="Petersen C."/>
        </authorList>
    </citation>
    <scope>NUCLEOTIDE SEQUENCE</scope>
    <source>
        <strain evidence="9">IBT 16125</strain>
    </source>
</reference>
<keyword evidence="5 6" id="KW-0539">Nucleus</keyword>
<dbReference type="SMART" id="SM00339">
    <property type="entry name" value="FH"/>
    <property type="match status" value="1"/>
</dbReference>
<feature type="compositionally biased region" description="Low complexity" evidence="7">
    <location>
        <begin position="416"/>
        <end position="426"/>
    </location>
</feature>
<dbReference type="PROSITE" id="PS00658">
    <property type="entry name" value="FORK_HEAD_2"/>
    <property type="match status" value="1"/>
</dbReference>
<name>A0AAD6FZQ7_9EURO</name>
<keyword evidence="2" id="KW-0805">Transcription regulation</keyword>
<accession>A0AAD6FZQ7</accession>
<evidence type="ECO:0000259" key="8">
    <source>
        <dbReference type="PROSITE" id="PS50039"/>
    </source>
</evidence>
<dbReference type="PANTHER" id="PTHR45881:SF5">
    <property type="entry name" value="FORK-HEAD DOMAIN-CONTAINING PROTEIN"/>
    <property type="match status" value="1"/>
</dbReference>
<dbReference type="PROSITE" id="PS50039">
    <property type="entry name" value="FORK_HEAD_3"/>
    <property type="match status" value="1"/>
</dbReference>
<reference evidence="9" key="2">
    <citation type="journal article" date="2023" name="IMA Fungus">
        <title>Comparative genomic study of the Penicillium genus elucidates a diverse pangenome and 15 lateral gene transfer events.</title>
        <authorList>
            <person name="Petersen C."/>
            <person name="Sorensen T."/>
            <person name="Nielsen M.R."/>
            <person name="Sondergaard T.E."/>
            <person name="Sorensen J.L."/>
            <person name="Fitzpatrick D.A."/>
            <person name="Frisvad J.C."/>
            <person name="Nielsen K.L."/>
        </authorList>
    </citation>
    <scope>NUCLEOTIDE SEQUENCE</scope>
    <source>
        <strain evidence="9">IBT 16125</strain>
    </source>
</reference>
<feature type="region of interest" description="Disordered" evidence="7">
    <location>
        <begin position="180"/>
        <end position="245"/>
    </location>
</feature>
<dbReference type="InterPro" id="IPR036388">
    <property type="entry name" value="WH-like_DNA-bd_sf"/>
</dbReference>
<evidence type="ECO:0000313" key="9">
    <source>
        <dbReference type="EMBL" id="KAJ5439259.1"/>
    </source>
</evidence>
<organism evidence="9 10">
    <name type="scientific">Penicillium daleae</name>
    <dbReference type="NCBI Taxonomy" id="63821"/>
    <lineage>
        <taxon>Eukaryota</taxon>
        <taxon>Fungi</taxon>
        <taxon>Dikarya</taxon>
        <taxon>Ascomycota</taxon>
        <taxon>Pezizomycotina</taxon>
        <taxon>Eurotiomycetes</taxon>
        <taxon>Eurotiomycetidae</taxon>
        <taxon>Eurotiales</taxon>
        <taxon>Aspergillaceae</taxon>
        <taxon>Penicillium</taxon>
    </lineage>
</organism>
<dbReference type="Proteomes" id="UP001213681">
    <property type="component" value="Unassembled WGS sequence"/>
</dbReference>
<keyword evidence="4" id="KW-0804">Transcription</keyword>
<feature type="region of interest" description="Disordered" evidence="7">
    <location>
        <begin position="343"/>
        <end position="433"/>
    </location>
</feature>
<dbReference type="GO" id="GO:0000981">
    <property type="term" value="F:DNA-binding transcription factor activity, RNA polymerase II-specific"/>
    <property type="evidence" value="ECO:0007669"/>
    <property type="project" value="TreeGrafter"/>
</dbReference>
<dbReference type="InterPro" id="IPR001766">
    <property type="entry name" value="Fork_head_dom"/>
</dbReference>
<feature type="domain" description="Fork-head" evidence="8">
    <location>
        <begin position="262"/>
        <end position="353"/>
    </location>
</feature>
<dbReference type="AlphaFoldDB" id="A0AAD6FZQ7"/>